<dbReference type="PANTHER" id="PTHR12110:SF21">
    <property type="entry name" value="XYLOSE ISOMERASE-LIKE TIM BARREL DOMAIN-CONTAINING PROTEIN"/>
    <property type="match status" value="1"/>
</dbReference>
<organism evidence="2 3">
    <name type="scientific">Paraburkholderia ultramafica</name>
    <dbReference type="NCBI Taxonomy" id="1544867"/>
    <lineage>
        <taxon>Bacteria</taxon>
        <taxon>Pseudomonadati</taxon>
        <taxon>Pseudomonadota</taxon>
        <taxon>Betaproteobacteria</taxon>
        <taxon>Burkholderiales</taxon>
        <taxon>Burkholderiaceae</taxon>
        <taxon>Paraburkholderia</taxon>
    </lineage>
</organism>
<sequence>MRIAISNIAWEVADDQQVADILQQHRVDAIDVAPGKYFPDPKAAEPTDIARVRAWWSGRGIAITGMQSLLFGTTGLNVFGAAESQQALLEHLRAVCRIGAGLGAPRLVFGSPRNRDRTGLADDAAHDIAVTFFRRVGDIAAEHGVFVCLEPNPPCYGANFMTNSRDTATVVSAVAHPAIRMQLDTGAVTINEENARDVVTRYAHLIGHVHASEPNLVTLGEGGTNHLAVAEVLTELLPEQVVSIEMLAPKSGSAVDAVRRAVGEAVRCYRADGGASA</sequence>
<dbReference type="Proteomes" id="UP000494365">
    <property type="component" value="Unassembled WGS sequence"/>
</dbReference>
<keyword evidence="3" id="KW-1185">Reference proteome</keyword>
<protein>
    <recommendedName>
        <fullName evidence="1">Xylose isomerase-like TIM barrel domain-containing protein</fullName>
    </recommendedName>
</protein>
<name>A0A6S7B641_9BURK</name>
<dbReference type="AlphaFoldDB" id="A0A6S7B641"/>
<dbReference type="Pfam" id="PF01261">
    <property type="entry name" value="AP_endonuc_2"/>
    <property type="match status" value="1"/>
</dbReference>
<dbReference type="EMBL" id="CADIKK010000004">
    <property type="protein sequence ID" value="CAB3780698.1"/>
    <property type="molecule type" value="Genomic_DNA"/>
</dbReference>
<proteinExistence type="predicted"/>
<evidence type="ECO:0000259" key="1">
    <source>
        <dbReference type="Pfam" id="PF01261"/>
    </source>
</evidence>
<gene>
    <name evidence="2" type="ORF">LMG28614_01072</name>
</gene>
<evidence type="ECO:0000313" key="2">
    <source>
        <dbReference type="EMBL" id="CAB3780698.1"/>
    </source>
</evidence>
<dbReference type="RefSeq" id="WP_175148512.1">
    <property type="nucleotide sequence ID" value="NZ_CADIKK010000004.1"/>
</dbReference>
<feature type="domain" description="Xylose isomerase-like TIM barrel" evidence="1">
    <location>
        <begin position="27"/>
        <end position="253"/>
    </location>
</feature>
<dbReference type="PANTHER" id="PTHR12110">
    <property type="entry name" value="HYDROXYPYRUVATE ISOMERASE"/>
    <property type="match status" value="1"/>
</dbReference>
<dbReference type="InterPro" id="IPR013022">
    <property type="entry name" value="Xyl_isomerase-like_TIM-brl"/>
</dbReference>
<dbReference type="Gene3D" id="3.20.20.150">
    <property type="entry name" value="Divalent-metal-dependent TIM barrel enzymes"/>
    <property type="match status" value="1"/>
</dbReference>
<dbReference type="InterPro" id="IPR036237">
    <property type="entry name" value="Xyl_isomerase-like_sf"/>
</dbReference>
<accession>A0A6S7B641</accession>
<dbReference type="InterPro" id="IPR050312">
    <property type="entry name" value="IolE/XylAMocC-like"/>
</dbReference>
<reference evidence="2 3" key="1">
    <citation type="submission" date="2020-04" db="EMBL/GenBank/DDBJ databases">
        <authorList>
            <person name="De Canck E."/>
        </authorList>
    </citation>
    <scope>NUCLEOTIDE SEQUENCE [LARGE SCALE GENOMIC DNA]</scope>
    <source>
        <strain evidence="2 3">LMG 28614</strain>
    </source>
</reference>
<evidence type="ECO:0000313" key="3">
    <source>
        <dbReference type="Proteomes" id="UP000494365"/>
    </source>
</evidence>
<dbReference type="SUPFAM" id="SSF51658">
    <property type="entry name" value="Xylose isomerase-like"/>
    <property type="match status" value="1"/>
</dbReference>